<gene>
    <name evidence="1" type="ORF">KEHDKFFH_16530</name>
</gene>
<comment type="caution">
    <text evidence="1">The sequence shown here is derived from an EMBL/GenBank/DDBJ whole genome shotgun (WGS) entry which is preliminary data.</text>
</comment>
<reference evidence="1 2" key="1">
    <citation type="submission" date="2018-01" db="EMBL/GenBank/DDBJ databases">
        <title>Complete genome sequences of the type strains of Marinobacter flavimaris and Marinobacter maroccanus.</title>
        <authorList>
            <person name="Palau M."/>
            <person name="Boujida N."/>
            <person name="Manresa A."/>
            <person name="Minana-Galbis D."/>
        </authorList>
    </citation>
    <scope>NUCLEOTIDE SEQUENCE [LARGE SCALE GENOMIC DNA]</scope>
    <source>
        <strain evidence="1 2">N4</strain>
    </source>
</reference>
<dbReference type="EMBL" id="PSSX01000018">
    <property type="protein sequence ID" value="PPI83042.1"/>
    <property type="molecule type" value="Genomic_DNA"/>
</dbReference>
<sequence length="127" mass="13631">MIALTKGSSISTSLFVCIRDGRTGGFTTNFHQIVSTDPSVSFHSPNPSKGALEAIALNILTLVFPGEEIELPIGRCSTLAMSLHRMFVEDVLSTMPEEGGNLPFAVVRDWALEISANSAQHFAKIPA</sequence>
<dbReference type="AlphaFoldDB" id="A0A2S5Z734"/>
<evidence type="ECO:0000313" key="2">
    <source>
        <dbReference type="Proteomes" id="UP000239917"/>
    </source>
</evidence>
<keyword evidence="2" id="KW-1185">Reference proteome</keyword>
<organism evidence="1 2">
    <name type="scientific">Marinobacter maroccanus</name>
    <dbReference type="NCBI Taxonomy" id="2055143"/>
    <lineage>
        <taxon>Bacteria</taxon>
        <taxon>Pseudomonadati</taxon>
        <taxon>Pseudomonadota</taxon>
        <taxon>Gammaproteobacteria</taxon>
        <taxon>Pseudomonadales</taxon>
        <taxon>Marinobacteraceae</taxon>
        <taxon>Marinobacter</taxon>
    </lineage>
</organism>
<accession>A0A2S5Z734</accession>
<evidence type="ECO:0000313" key="1">
    <source>
        <dbReference type="EMBL" id="PPI83042.1"/>
    </source>
</evidence>
<dbReference type="OrthoDB" id="9836321at2"/>
<dbReference type="RefSeq" id="WP_104322929.1">
    <property type="nucleotide sequence ID" value="NZ_PSSX01000018.1"/>
</dbReference>
<name>A0A2S5Z734_9GAMM</name>
<dbReference type="Proteomes" id="UP000239917">
    <property type="component" value="Unassembled WGS sequence"/>
</dbReference>
<protein>
    <submittedName>
        <fullName evidence="1">Uncharacterized protein</fullName>
    </submittedName>
</protein>
<proteinExistence type="predicted"/>